<dbReference type="Proteomes" id="UP001060170">
    <property type="component" value="Chromosome 14"/>
</dbReference>
<accession>A0ACC0DWZ4</accession>
<keyword evidence="2" id="KW-1185">Reference proteome</keyword>
<reference evidence="1 2" key="3">
    <citation type="journal article" date="2022" name="Microbiol. Spectr.">
        <title>Folding features and dynamics of 3D genome architecture in plant fungal pathogens.</title>
        <authorList>
            <person name="Xia C."/>
        </authorList>
    </citation>
    <scope>NUCLEOTIDE SEQUENCE [LARGE SCALE GENOMIC DNA]</scope>
    <source>
        <strain evidence="1 2">93-210</strain>
    </source>
</reference>
<organism evidence="1 2">
    <name type="scientific">Puccinia striiformis f. sp. tritici</name>
    <dbReference type="NCBI Taxonomy" id="168172"/>
    <lineage>
        <taxon>Eukaryota</taxon>
        <taxon>Fungi</taxon>
        <taxon>Dikarya</taxon>
        <taxon>Basidiomycota</taxon>
        <taxon>Pucciniomycotina</taxon>
        <taxon>Pucciniomycetes</taxon>
        <taxon>Pucciniales</taxon>
        <taxon>Pucciniaceae</taxon>
        <taxon>Puccinia</taxon>
    </lineage>
</organism>
<gene>
    <name evidence="1" type="ORF">MJO28_013907</name>
</gene>
<evidence type="ECO:0000313" key="2">
    <source>
        <dbReference type="Proteomes" id="UP001060170"/>
    </source>
</evidence>
<sequence>MLQSIDGRYYEMSFVSDDIPTNIQQSVSRLASKESTRQVELRLTGAKRREERTSGSKERREVERMKDRE</sequence>
<dbReference type="EMBL" id="CM045878">
    <property type="protein sequence ID" value="KAI7940255.1"/>
    <property type="molecule type" value="Genomic_DNA"/>
</dbReference>
<reference evidence="2" key="1">
    <citation type="journal article" date="2018" name="BMC Genomics">
        <title>Genomic insights into host adaptation between the wheat stripe rust pathogen (Puccinia striiformis f. sp. tritici) and the barley stripe rust pathogen (Puccinia striiformis f. sp. hordei).</title>
        <authorList>
            <person name="Xia C."/>
            <person name="Wang M."/>
            <person name="Yin C."/>
            <person name="Cornejo O.E."/>
            <person name="Hulbert S.H."/>
            <person name="Chen X."/>
        </authorList>
    </citation>
    <scope>NUCLEOTIDE SEQUENCE [LARGE SCALE GENOMIC DNA]</scope>
    <source>
        <strain evidence="2">93-210</strain>
    </source>
</reference>
<evidence type="ECO:0000313" key="1">
    <source>
        <dbReference type="EMBL" id="KAI7940255.1"/>
    </source>
</evidence>
<proteinExistence type="predicted"/>
<name>A0ACC0DWZ4_9BASI</name>
<comment type="caution">
    <text evidence="1">The sequence shown here is derived from an EMBL/GenBank/DDBJ whole genome shotgun (WGS) entry which is preliminary data.</text>
</comment>
<protein>
    <submittedName>
        <fullName evidence="1">Uncharacterized protein</fullName>
    </submittedName>
</protein>
<reference evidence="2" key="2">
    <citation type="journal article" date="2018" name="Mol. Plant Microbe Interact.">
        <title>Genome sequence resources for the wheat stripe rust pathogen (Puccinia striiformis f. sp. tritici) and the barley stripe rust pathogen (Puccinia striiformis f. sp. hordei).</title>
        <authorList>
            <person name="Xia C."/>
            <person name="Wang M."/>
            <person name="Yin C."/>
            <person name="Cornejo O.E."/>
            <person name="Hulbert S.H."/>
            <person name="Chen X."/>
        </authorList>
    </citation>
    <scope>NUCLEOTIDE SEQUENCE [LARGE SCALE GENOMIC DNA]</scope>
    <source>
        <strain evidence="2">93-210</strain>
    </source>
</reference>